<dbReference type="InterPro" id="IPR051821">
    <property type="entry name" value="Asp/Asn_beta-hydroxylase"/>
</dbReference>
<dbReference type="Pfam" id="PF05118">
    <property type="entry name" value="Asp_Arg_Hydrox"/>
    <property type="match status" value="1"/>
</dbReference>
<evidence type="ECO:0000256" key="2">
    <source>
        <dbReference type="ARBA" id="ARBA00022964"/>
    </source>
</evidence>
<evidence type="ECO:0000313" key="6">
    <source>
        <dbReference type="Proteomes" id="UP000444401"/>
    </source>
</evidence>
<feature type="domain" description="Aspartyl/asparaginy/proline hydroxylase" evidence="4">
    <location>
        <begin position="164"/>
        <end position="325"/>
    </location>
</feature>
<reference evidence="5 6" key="1">
    <citation type="submission" date="2019-12" db="EMBL/GenBank/DDBJ databases">
        <title>Genomic-based taxomic classification of the family Erythrobacteraceae.</title>
        <authorList>
            <person name="Xu L."/>
        </authorList>
    </citation>
    <scope>NUCLEOTIDE SEQUENCE [LARGE SCALE GENOMIC DNA]</scope>
    <source>
        <strain evidence="5 6">H32</strain>
    </source>
</reference>
<dbReference type="SUPFAM" id="SSF51197">
    <property type="entry name" value="Clavaminate synthase-like"/>
    <property type="match status" value="1"/>
</dbReference>
<comment type="caution">
    <text evidence="5">The sequence shown here is derived from an EMBL/GenBank/DDBJ whole genome shotgun (WGS) entry which is preliminary data.</text>
</comment>
<gene>
    <name evidence="5" type="ORF">GRI72_05385</name>
</gene>
<comment type="similarity">
    <text evidence="1">Belongs to the aspartyl/asparaginyl beta-hydroxylase family.</text>
</comment>
<keyword evidence="6" id="KW-1185">Reference proteome</keyword>
<keyword evidence="3" id="KW-0560">Oxidoreductase</keyword>
<protein>
    <recommendedName>
        <fullName evidence="4">Aspartyl/asparaginy/proline hydroxylase domain-containing protein</fullName>
    </recommendedName>
</protein>
<evidence type="ECO:0000256" key="1">
    <source>
        <dbReference type="ARBA" id="ARBA00007730"/>
    </source>
</evidence>
<dbReference type="InterPro" id="IPR007803">
    <property type="entry name" value="Asp/Arg/Pro-Hydrxlase"/>
</dbReference>
<evidence type="ECO:0000256" key="3">
    <source>
        <dbReference type="ARBA" id="ARBA00023002"/>
    </source>
</evidence>
<dbReference type="PANTHER" id="PTHR46332:SF5">
    <property type="entry name" value="ASPARTATE BETA-HYDROXYLASE DOMAIN CONTAINING 2"/>
    <property type="match status" value="1"/>
</dbReference>
<dbReference type="InterPro" id="IPR027443">
    <property type="entry name" value="IPNS-like_sf"/>
</dbReference>
<evidence type="ECO:0000313" key="5">
    <source>
        <dbReference type="EMBL" id="MXO68258.1"/>
    </source>
</evidence>
<dbReference type="Gene3D" id="2.60.120.330">
    <property type="entry name" value="B-lactam Antibiotic, Isopenicillin N Synthase, Chain"/>
    <property type="match status" value="1"/>
</dbReference>
<organism evidence="5 6">
    <name type="scientific">Pelagerythrobacter marinus</name>
    <dbReference type="NCBI Taxonomy" id="538382"/>
    <lineage>
        <taxon>Bacteria</taxon>
        <taxon>Pseudomonadati</taxon>
        <taxon>Pseudomonadota</taxon>
        <taxon>Alphaproteobacteria</taxon>
        <taxon>Sphingomonadales</taxon>
        <taxon>Erythrobacteraceae</taxon>
        <taxon>Pelagerythrobacter</taxon>
    </lineage>
</organism>
<dbReference type="EMBL" id="WTYO01000002">
    <property type="protein sequence ID" value="MXO68258.1"/>
    <property type="molecule type" value="Genomic_DNA"/>
</dbReference>
<keyword evidence="2" id="KW-0223">Dioxygenase</keyword>
<accession>A0ABW9UVS7</accession>
<dbReference type="PANTHER" id="PTHR46332">
    <property type="entry name" value="ASPARTATE BETA-HYDROXYLASE DOMAIN-CONTAINING PROTEIN 2"/>
    <property type="match status" value="1"/>
</dbReference>
<evidence type="ECO:0000259" key="4">
    <source>
        <dbReference type="Pfam" id="PF05118"/>
    </source>
</evidence>
<name>A0ABW9UVS7_9SPHN</name>
<proteinExistence type="inferred from homology"/>
<dbReference type="Proteomes" id="UP000444401">
    <property type="component" value="Unassembled WGS sequence"/>
</dbReference>
<sequence>MRRGPALPMSAIEKPNPAFDEAEADRRLSVDQRDIVATLAKADNRMRARDYRAANAYYGQVGRLAQEGGTIARTELLRARDATIWLADYFRQAIVDGLASRGITATTMHPRFAKSLAIMFGEQARDPVYQRFPQMPNSYFYPDLPYLCFSDPSAHGWTAPIEAGFPDILEEAEELLKNSEFAPHVRDATDRPQGDVHGLVNDPRWSTWDLTAMGVPVPERTGLCPRTFELIDRNAPLCRIPSRAPTIMFSLLRGGARIPPHTGMMNARIICHLPLIVPGSGALRVGDQVREWQPGRLLMFDDTVEHEAWNHSSDNRLVLIFDVWRDEIEQVEREQIRALFETVDESQPDS</sequence>